<organism evidence="3 4">
    <name type="scientific">Elysia marginata</name>
    <dbReference type="NCBI Taxonomy" id="1093978"/>
    <lineage>
        <taxon>Eukaryota</taxon>
        <taxon>Metazoa</taxon>
        <taxon>Spiralia</taxon>
        <taxon>Lophotrochozoa</taxon>
        <taxon>Mollusca</taxon>
        <taxon>Gastropoda</taxon>
        <taxon>Heterobranchia</taxon>
        <taxon>Euthyneura</taxon>
        <taxon>Panpulmonata</taxon>
        <taxon>Sacoglossa</taxon>
        <taxon>Placobranchoidea</taxon>
        <taxon>Plakobranchidae</taxon>
        <taxon>Elysia</taxon>
    </lineage>
</organism>
<dbReference type="PROSITE" id="PS50041">
    <property type="entry name" value="C_TYPE_LECTIN_2"/>
    <property type="match status" value="1"/>
</dbReference>
<dbReference type="InterPro" id="IPR050111">
    <property type="entry name" value="C-type_lectin/snaclec_domain"/>
</dbReference>
<dbReference type="PANTHER" id="PTHR22803">
    <property type="entry name" value="MANNOSE, PHOSPHOLIPASE, LECTIN RECEPTOR RELATED"/>
    <property type="match status" value="1"/>
</dbReference>
<dbReference type="CDD" id="cd00037">
    <property type="entry name" value="CLECT"/>
    <property type="match status" value="1"/>
</dbReference>
<evidence type="ECO:0000313" key="3">
    <source>
        <dbReference type="EMBL" id="GFR81596.1"/>
    </source>
</evidence>
<feature type="domain" description="C-type lectin" evidence="2">
    <location>
        <begin position="171"/>
        <end position="287"/>
    </location>
</feature>
<gene>
    <name evidence="3" type="ORF">ElyMa_005929700</name>
</gene>
<keyword evidence="1" id="KW-1015">Disulfide bond</keyword>
<dbReference type="InterPro" id="IPR016187">
    <property type="entry name" value="CTDL_fold"/>
</dbReference>
<dbReference type="PROSITE" id="PS00615">
    <property type="entry name" value="C_TYPE_LECTIN_1"/>
    <property type="match status" value="1"/>
</dbReference>
<dbReference type="AlphaFoldDB" id="A0AAV4G8L7"/>
<evidence type="ECO:0000256" key="1">
    <source>
        <dbReference type="ARBA" id="ARBA00023157"/>
    </source>
</evidence>
<proteinExistence type="predicted"/>
<keyword evidence="4" id="KW-1185">Reference proteome</keyword>
<dbReference type="EMBL" id="BMAT01011895">
    <property type="protein sequence ID" value="GFR81596.1"/>
    <property type="molecule type" value="Genomic_DNA"/>
</dbReference>
<dbReference type="InterPro" id="IPR018378">
    <property type="entry name" value="C-type_lectin_CS"/>
</dbReference>
<evidence type="ECO:0000313" key="4">
    <source>
        <dbReference type="Proteomes" id="UP000762676"/>
    </source>
</evidence>
<dbReference type="SUPFAM" id="SSF56436">
    <property type="entry name" value="C-type lectin-like"/>
    <property type="match status" value="1"/>
</dbReference>
<sequence length="298" mass="34770">MGLLDVHKLPLSSAVPLRFLLADELRDLYVTLDGSLNVSANETPYLILKGAIPEHRYYQCLVEGTKTDGSYMVVPSRQLLTWRYNYKHMESRCVENMNSWLEDNAHTISSLEYDFETTSNQFEEKYAVFNTSLELEEKRFDSLMPAFNTYIFVNAFLRHKLDIEGIGPLFYKDYVYYFSKKAEPFDIDNADQICQAEGGYLAELGDIYELTFLIEKIKALRWTIDTYFTGGNDIQTEGLWVYYHSKKPTPLFDWAPNNYRGNEDCMSVYNYRLEDVPCDKIGRFICKSLREDNTLLNN</sequence>
<accession>A0AAV4G8L7</accession>
<reference evidence="3 4" key="1">
    <citation type="journal article" date="2021" name="Elife">
        <title>Chloroplast acquisition without the gene transfer in kleptoplastic sea slugs, Plakobranchus ocellatus.</title>
        <authorList>
            <person name="Maeda T."/>
            <person name="Takahashi S."/>
            <person name="Yoshida T."/>
            <person name="Shimamura S."/>
            <person name="Takaki Y."/>
            <person name="Nagai Y."/>
            <person name="Toyoda A."/>
            <person name="Suzuki Y."/>
            <person name="Arimoto A."/>
            <person name="Ishii H."/>
            <person name="Satoh N."/>
            <person name="Nishiyama T."/>
            <person name="Hasebe M."/>
            <person name="Maruyama T."/>
            <person name="Minagawa J."/>
            <person name="Obokata J."/>
            <person name="Shigenobu S."/>
        </authorList>
    </citation>
    <scope>NUCLEOTIDE SEQUENCE [LARGE SCALE GENOMIC DNA]</scope>
</reference>
<dbReference type="InterPro" id="IPR016186">
    <property type="entry name" value="C-type_lectin-like/link_sf"/>
</dbReference>
<evidence type="ECO:0000259" key="2">
    <source>
        <dbReference type="PROSITE" id="PS50041"/>
    </source>
</evidence>
<name>A0AAV4G8L7_9GAST</name>
<protein>
    <submittedName>
        <fullName evidence="3">C-type lectin fold protein</fullName>
    </submittedName>
</protein>
<comment type="caution">
    <text evidence="3">The sequence shown here is derived from an EMBL/GenBank/DDBJ whole genome shotgun (WGS) entry which is preliminary data.</text>
</comment>
<dbReference type="InterPro" id="IPR001304">
    <property type="entry name" value="C-type_lectin-like"/>
</dbReference>
<dbReference type="SMART" id="SM00034">
    <property type="entry name" value="CLECT"/>
    <property type="match status" value="1"/>
</dbReference>
<dbReference type="Proteomes" id="UP000762676">
    <property type="component" value="Unassembled WGS sequence"/>
</dbReference>
<dbReference type="Pfam" id="PF00059">
    <property type="entry name" value="Lectin_C"/>
    <property type="match status" value="1"/>
</dbReference>
<dbReference type="Gene3D" id="3.10.100.10">
    <property type="entry name" value="Mannose-Binding Protein A, subunit A"/>
    <property type="match status" value="1"/>
</dbReference>